<proteinExistence type="predicted"/>
<gene>
    <name evidence="2" type="ORF">EJ903_05245</name>
</gene>
<evidence type="ECO:0000313" key="2">
    <source>
        <dbReference type="EMBL" id="RTR22979.1"/>
    </source>
</evidence>
<dbReference type="Pfam" id="PF12915">
    <property type="entry name" value="DUF3833"/>
    <property type="match status" value="1"/>
</dbReference>
<keyword evidence="3" id="KW-1185">Reference proteome</keyword>
<sequence length="217" mass="24125">MPTGRPRAFVSRLLLAAALLVGLNGCSSMKIQDFANQTPVLKIEEYFAGRTTAWGLFEDRFGTLRRSFTVTIDGAWNGRELTLDERFLYSDGETDRRVWRITKTAEGRYEGRADDVIGTAEGQSAGNALNWTYELLMKVGDDRWRVRFDDWMWLQPGGVLMNRAHVYRWGLWIGTVSLFFQPEGKAGVTPPNPTLNGPTPNVPAPNGAAGKRQAAAG</sequence>
<dbReference type="Proteomes" id="UP000277007">
    <property type="component" value="Unassembled WGS sequence"/>
</dbReference>
<dbReference type="InterPro" id="IPR024409">
    <property type="entry name" value="DUF3833"/>
</dbReference>
<feature type="region of interest" description="Disordered" evidence="1">
    <location>
        <begin position="188"/>
        <end position="217"/>
    </location>
</feature>
<dbReference type="AlphaFoldDB" id="A0A3S0I3F2"/>
<dbReference type="RefSeq" id="WP_126612819.1">
    <property type="nucleotide sequence ID" value="NZ_JBHUCY010000004.1"/>
</dbReference>
<organism evidence="2 3">
    <name type="scientific">Azospirillum griseum</name>
    <dbReference type="NCBI Taxonomy" id="2496639"/>
    <lineage>
        <taxon>Bacteria</taxon>
        <taxon>Pseudomonadati</taxon>
        <taxon>Pseudomonadota</taxon>
        <taxon>Alphaproteobacteria</taxon>
        <taxon>Rhodospirillales</taxon>
        <taxon>Azospirillaceae</taxon>
        <taxon>Azospirillum</taxon>
    </lineage>
</organism>
<name>A0A3S0I3F2_9PROT</name>
<evidence type="ECO:0000256" key="1">
    <source>
        <dbReference type="SAM" id="MobiDB-lite"/>
    </source>
</evidence>
<evidence type="ECO:0000313" key="3">
    <source>
        <dbReference type="Proteomes" id="UP000277007"/>
    </source>
</evidence>
<reference evidence="2 3" key="1">
    <citation type="submission" date="2018-12" db="EMBL/GenBank/DDBJ databases">
        <authorList>
            <person name="Yang Y."/>
        </authorList>
    </citation>
    <scope>NUCLEOTIDE SEQUENCE [LARGE SCALE GENOMIC DNA]</scope>
    <source>
        <strain evidence="2 3">L-25-5w-1</strain>
    </source>
</reference>
<dbReference type="OrthoDB" id="5296954at2"/>
<comment type="caution">
    <text evidence="2">The sequence shown here is derived from an EMBL/GenBank/DDBJ whole genome shotgun (WGS) entry which is preliminary data.</text>
</comment>
<accession>A0A3S0I3F2</accession>
<protein>
    <submittedName>
        <fullName evidence="2">DUF3833 domain-containing protein</fullName>
    </submittedName>
</protein>
<dbReference type="EMBL" id="RXMA01000003">
    <property type="protein sequence ID" value="RTR22979.1"/>
    <property type="molecule type" value="Genomic_DNA"/>
</dbReference>